<organism evidence="2">
    <name type="scientific">marine metagenome</name>
    <dbReference type="NCBI Taxonomy" id="408172"/>
    <lineage>
        <taxon>unclassified sequences</taxon>
        <taxon>metagenomes</taxon>
        <taxon>ecological metagenomes</taxon>
    </lineage>
</organism>
<evidence type="ECO:0000313" key="2">
    <source>
        <dbReference type="EMBL" id="SVC41163.1"/>
    </source>
</evidence>
<dbReference type="PANTHER" id="PTHR42943">
    <property type="entry name" value="GLUTATHIONE S-TRANSFERASE KAPPA"/>
    <property type="match status" value="1"/>
</dbReference>
<name>A0A382LXB0_9ZZZZ</name>
<accession>A0A382LXB0</accession>
<dbReference type="GO" id="GO:0005739">
    <property type="term" value="C:mitochondrion"/>
    <property type="evidence" value="ECO:0007669"/>
    <property type="project" value="TreeGrafter"/>
</dbReference>
<proteinExistence type="predicted"/>
<dbReference type="InterPro" id="IPR001853">
    <property type="entry name" value="DSBA-like_thioredoxin_dom"/>
</dbReference>
<sequence length="200" mass="22988">MQEIEFWFSIGSTYTYLTVLRMDQIQRDHGIELKLRPFSVRNIMRQMDNVPFPPSKKSKVDYMWRDIERRSIRYGFPAKVPVPYPLKEFDLANKLAILGVQEGWCAEYLKKTYVAWFQNGQEAGSNPNVTETLGSIGLNSNETLEKIESSAIQDQYETQTEIAKNKGIFGSPSFIVGDEVFWGDDRLENAIEWSSGIIEA</sequence>
<dbReference type="InterPro" id="IPR051924">
    <property type="entry name" value="GST_Kappa/NadH"/>
</dbReference>
<dbReference type="PANTHER" id="PTHR42943:SF2">
    <property type="entry name" value="GLUTATHIONE S-TRANSFERASE KAPPA 1"/>
    <property type="match status" value="1"/>
</dbReference>
<dbReference type="GO" id="GO:0004602">
    <property type="term" value="F:glutathione peroxidase activity"/>
    <property type="evidence" value="ECO:0007669"/>
    <property type="project" value="TreeGrafter"/>
</dbReference>
<evidence type="ECO:0000259" key="1">
    <source>
        <dbReference type="Pfam" id="PF01323"/>
    </source>
</evidence>
<dbReference type="EMBL" id="UINC01089790">
    <property type="protein sequence ID" value="SVC41163.1"/>
    <property type="molecule type" value="Genomic_DNA"/>
</dbReference>
<dbReference type="Pfam" id="PF01323">
    <property type="entry name" value="DSBA"/>
    <property type="match status" value="1"/>
</dbReference>
<reference evidence="2" key="1">
    <citation type="submission" date="2018-05" db="EMBL/GenBank/DDBJ databases">
        <authorList>
            <person name="Lanie J.A."/>
            <person name="Ng W.-L."/>
            <person name="Kazmierczak K.M."/>
            <person name="Andrzejewski T.M."/>
            <person name="Davidsen T.M."/>
            <person name="Wayne K.J."/>
            <person name="Tettelin H."/>
            <person name="Glass J.I."/>
            <person name="Rusch D."/>
            <person name="Podicherti R."/>
            <person name="Tsui H.-C.T."/>
            <person name="Winkler M.E."/>
        </authorList>
    </citation>
    <scope>NUCLEOTIDE SEQUENCE</scope>
</reference>
<dbReference type="InterPro" id="IPR036249">
    <property type="entry name" value="Thioredoxin-like_sf"/>
</dbReference>
<feature type="domain" description="DSBA-like thioredoxin" evidence="1">
    <location>
        <begin position="4"/>
        <end position="189"/>
    </location>
</feature>
<protein>
    <recommendedName>
        <fullName evidence="1">DSBA-like thioredoxin domain-containing protein</fullName>
    </recommendedName>
</protein>
<dbReference type="InterPro" id="IPR014440">
    <property type="entry name" value="HCCAis_GSTk"/>
</dbReference>
<dbReference type="SUPFAM" id="SSF52833">
    <property type="entry name" value="Thioredoxin-like"/>
    <property type="match status" value="1"/>
</dbReference>
<dbReference type="AlphaFoldDB" id="A0A382LXB0"/>
<dbReference type="GO" id="GO:0005777">
    <property type="term" value="C:peroxisome"/>
    <property type="evidence" value="ECO:0007669"/>
    <property type="project" value="TreeGrafter"/>
</dbReference>
<dbReference type="GO" id="GO:0004364">
    <property type="term" value="F:glutathione transferase activity"/>
    <property type="evidence" value="ECO:0007669"/>
    <property type="project" value="TreeGrafter"/>
</dbReference>
<dbReference type="PIRSF" id="PIRSF006386">
    <property type="entry name" value="HCCAis_GSTk"/>
    <property type="match status" value="1"/>
</dbReference>
<dbReference type="Gene3D" id="3.40.30.10">
    <property type="entry name" value="Glutaredoxin"/>
    <property type="match status" value="1"/>
</dbReference>
<gene>
    <name evidence="2" type="ORF">METZ01_LOCUS294017</name>
</gene>
<dbReference type="GO" id="GO:0006749">
    <property type="term" value="P:glutathione metabolic process"/>
    <property type="evidence" value="ECO:0007669"/>
    <property type="project" value="TreeGrafter"/>
</dbReference>